<evidence type="ECO:0000259" key="2">
    <source>
        <dbReference type="PROSITE" id="PS50853"/>
    </source>
</evidence>
<proteinExistence type="predicted"/>
<feature type="signal peptide" evidence="1">
    <location>
        <begin position="1"/>
        <end position="20"/>
    </location>
</feature>
<feature type="chain" id="PRO_5043922553" description="Fibronectin type-III domain-containing protein" evidence="1">
    <location>
        <begin position="21"/>
        <end position="314"/>
    </location>
</feature>
<dbReference type="PROSITE" id="PS50853">
    <property type="entry name" value="FN3"/>
    <property type="match status" value="1"/>
</dbReference>
<dbReference type="Pfam" id="PF00041">
    <property type="entry name" value="fn3"/>
    <property type="match status" value="1"/>
</dbReference>
<dbReference type="InterPro" id="IPR013783">
    <property type="entry name" value="Ig-like_fold"/>
</dbReference>
<dbReference type="Proteomes" id="UP001159042">
    <property type="component" value="Unassembled WGS sequence"/>
</dbReference>
<dbReference type="SUPFAM" id="SSF49265">
    <property type="entry name" value="Fibronectin type III"/>
    <property type="match status" value="1"/>
</dbReference>
<dbReference type="SMART" id="SM00060">
    <property type="entry name" value="FN3"/>
    <property type="match status" value="2"/>
</dbReference>
<dbReference type="AlphaFoldDB" id="A0AAV8WG03"/>
<dbReference type="Gene3D" id="2.60.40.10">
    <property type="entry name" value="Immunoglobulins"/>
    <property type="match status" value="2"/>
</dbReference>
<reference evidence="3 4" key="1">
    <citation type="journal article" date="2023" name="Insect Mol. Biol.">
        <title>Genome sequencing provides insights into the evolution of gene families encoding plant cell wall-degrading enzymes in longhorned beetles.</title>
        <authorList>
            <person name="Shin N.R."/>
            <person name="Okamura Y."/>
            <person name="Kirsch R."/>
            <person name="Pauchet Y."/>
        </authorList>
    </citation>
    <scope>NUCLEOTIDE SEQUENCE [LARGE SCALE GENOMIC DNA]</scope>
    <source>
        <strain evidence="3">EAD_L_NR</strain>
    </source>
</reference>
<protein>
    <recommendedName>
        <fullName evidence="2">Fibronectin type-III domain-containing protein</fullName>
    </recommendedName>
</protein>
<keyword evidence="4" id="KW-1185">Reference proteome</keyword>
<evidence type="ECO:0000256" key="1">
    <source>
        <dbReference type="SAM" id="SignalP"/>
    </source>
</evidence>
<name>A0AAV8WG03_9CUCU</name>
<accession>A0AAV8WG03</accession>
<sequence length="314" mass="35507">MILRFCLLLCFFFLVRGTNGDTYCIPRYVENLRINVSAVLSWEVHQDETCGIKEFQVDVEAEHQEYEMHFLVRFQFVDLSFLPVCDEWHFVVTPISENNVLGYERRLVGHVPLPSTADISLSYFDAIHVNTKDILLQWDLQNRTQGDCTLRYRIVIENKETGDVQDVYVSGLSIILHNLSPCVEYHIAIRAVNIAHPTIEGPMLFQNVLSPSIEQIPPTLLSVKTGPTSIDMTWGLENWSNRCPVRALHIDGGSKFNISVPIQDSTDDRPPVEVNLKGLQPNSMYYLKVAVENSGGMSQASQIAVQTDELGPGR</sequence>
<comment type="caution">
    <text evidence="3">The sequence shown here is derived from an EMBL/GenBank/DDBJ whole genome shotgun (WGS) entry which is preliminary data.</text>
</comment>
<keyword evidence="1" id="KW-0732">Signal</keyword>
<dbReference type="InterPro" id="IPR036116">
    <property type="entry name" value="FN3_sf"/>
</dbReference>
<organism evidence="3 4">
    <name type="scientific">Exocentrus adspersus</name>
    <dbReference type="NCBI Taxonomy" id="1586481"/>
    <lineage>
        <taxon>Eukaryota</taxon>
        <taxon>Metazoa</taxon>
        <taxon>Ecdysozoa</taxon>
        <taxon>Arthropoda</taxon>
        <taxon>Hexapoda</taxon>
        <taxon>Insecta</taxon>
        <taxon>Pterygota</taxon>
        <taxon>Neoptera</taxon>
        <taxon>Endopterygota</taxon>
        <taxon>Coleoptera</taxon>
        <taxon>Polyphaga</taxon>
        <taxon>Cucujiformia</taxon>
        <taxon>Chrysomeloidea</taxon>
        <taxon>Cerambycidae</taxon>
        <taxon>Lamiinae</taxon>
        <taxon>Acanthocinini</taxon>
        <taxon>Exocentrus</taxon>
    </lineage>
</organism>
<evidence type="ECO:0000313" key="4">
    <source>
        <dbReference type="Proteomes" id="UP001159042"/>
    </source>
</evidence>
<gene>
    <name evidence="3" type="ORF">NQ315_001347</name>
</gene>
<dbReference type="EMBL" id="JANEYG010000002">
    <property type="protein sequence ID" value="KAJ8925162.1"/>
    <property type="molecule type" value="Genomic_DNA"/>
</dbReference>
<dbReference type="InterPro" id="IPR003961">
    <property type="entry name" value="FN3_dom"/>
</dbReference>
<dbReference type="CDD" id="cd00063">
    <property type="entry name" value="FN3"/>
    <property type="match status" value="2"/>
</dbReference>
<feature type="domain" description="Fibronectin type-III" evidence="2">
    <location>
        <begin position="217"/>
        <end position="313"/>
    </location>
</feature>
<evidence type="ECO:0000313" key="3">
    <source>
        <dbReference type="EMBL" id="KAJ8925162.1"/>
    </source>
</evidence>